<name>A0AAD9Q3R8_ACRCE</name>
<gene>
    <name evidence="1" type="ORF">P5673_024548</name>
</gene>
<dbReference type="Proteomes" id="UP001249851">
    <property type="component" value="Unassembled WGS sequence"/>
</dbReference>
<proteinExistence type="predicted"/>
<keyword evidence="2" id="KW-1185">Reference proteome</keyword>
<evidence type="ECO:0000313" key="1">
    <source>
        <dbReference type="EMBL" id="KAK2554189.1"/>
    </source>
</evidence>
<dbReference type="PANTHER" id="PTHR46791:SF13">
    <property type="entry name" value="CLR5 DOMAIN-CONTAINING PROTEIN"/>
    <property type="match status" value="1"/>
</dbReference>
<dbReference type="AlphaFoldDB" id="A0AAD9Q3R8"/>
<reference evidence="1" key="1">
    <citation type="journal article" date="2023" name="G3 (Bethesda)">
        <title>Whole genome assembly and annotation of the endangered Caribbean coral Acropora cervicornis.</title>
        <authorList>
            <person name="Selwyn J.D."/>
            <person name="Vollmer S.V."/>
        </authorList>
    </citation>
    <scope>NUCLEOTIDE SEQUENCE</scope>
    <source>
        <strain evidence="1">K2</strain>
    </source>
</reference>
<protein>
    <recommendedName>
        <fullName evidence="3">Transposase</fullName>
    </recommendedName>
</protein>
<dbReference type="EMBL" id="JARQWQ010000072">
    <property type="protein sequence ID" value="KAK2554189.1"/>
    <property type="molecule type" value="Genomic_DNA"/>
</dbReference>
<dbReference type="PANTHER" id="PTHR46791">
    <property type="entry name" value="EXPRESSED PROTEIN"/>
    <property type="match status" value="1"/>
</dbReference>
<reference evidence="1" key="2">
    <citation type="journal article" date="2023" name="Science">
        <title>Genomic signatures of disease resistance in endangered staghorn corals.</title>
        <authorList>
            <person name="Vollmer S.V."/>
            <person name="Selwyn J.D."/>
            <person name="Despard B.A."/>
            <person name="Roesel C.L."/>
        </authorList>
    </citation>
    <scope>NUCLEOTIDE SEQUENCE</scope>
    <source>
        <strain evidence="1">K2</strain>
    </source>
</reference>
<evidence type="ECO:0008006" key="3">
    <source>
        <dbReference type="Google" id="ProtNLM"/>
    </source>
</evidence>
<accession>A0AAD9Q3R8</accession>
<organism evidence="1 2">
    <name type="scientific">Acropora cervicornis</name>
    <name type="common">Staghorn coral</name>
    <dbReference type="NCBI Taxonomy" id="6130"/>
    <lineage>
        <taxon>Eukaryota</taxon>
        <taxon>Metazoa</taxon>
        <taxon>Cnidaria</taxon>
        <taxon>Anthozoa</taxon>
        <taxon>Hexacorallia</taxon>
        <taxon>Scleractinia</taxon>
        <taxon>Astrocoeniina</taxon>
        <taxon>Acroporidae</taxon>
        <taxon>Acropora</taxon>
    </lineage>
</organism>
<evidence type="ECO:0000313" key="2">
    <source>
        <dbReference type="Proteomes" id="UP001249851"/>
    </source>
</evidence>
<sequence length="172" mass="19952">MLCIFCGAGEARNSICEKGAAEKDMDDVIKPYFHRGYPYSAIVGLLEKRGLHMCVRTLKRRLRSLGLKRKGNARIIDDSEIRSVIREEMRGPGSLLVYTSLWHALRLRHHIHVPRNLVANIMKKIDPVGVEERKSRRSLYDCYDDGISNSGPQRNMYHYNTCKSRLQQTWDY</sequence>
<comment type="caution">
    <text evidence="1">The sequence shown here is derived from an EMBL/GenBank/DDBJ whole genome shotgun (WGS) entry which is preliminary data.</text>
</comment>